<dbReference type="Pfam" id="PF00404">
    <property type="entry name" value="Dockerin_1"/>
    <property type="match status" value="1"/>
</dbReference>
<dbReference type="InterPro" id="IPR036439">
    <property type="entry name" value="Dockerin_dom_sf"/>
</dbReference>
<protein>
    <recommendedName>
        <fullName evidence="1">Dockerin domain-containing protein</fullName>
    </recommendedName>
</protein>
<dbReference type="GO" id="GO:0004553">
    <property type="term" value="F:hydrolase activity, hydrolyzing O-glycosyl compounds"/>
    <property type="evidence" value="ECO:0007669"/>
    <property type="project" value="InterPro"/>
</dbReference>
<evidence type="ECO:0000259" key="1">
    <source>
        <dbReference type="PROSITE" id="PS51766"/>
    </source>
</evidence>
<dbReference type="PROSITE" id="PS51766">
    <property type="entry name" value="DOCKERIN"/>
    <property type="match status" value="1"/>
</dbReference>
<evidence type="ECO:0000313" key="2">
    <source>
        <dbReference type="EMBL" id="SVD09149.1"/>
    </source>
</evidence>
<gene>
    <name evidence="2" type="ORF">METZ01_LOCUS362003</name>
</gene>
<dbReference type="AlphaFoldDB" id="A0A382SH16"/>
<proteinExistence type="predicted"/>
<organism evidence="2">
    <name type="scientific">marine metagenome</name>
    <dbReference type="NCBI Taxonomy" id="408172"/>
    <lineage>
        <taxon>unclassified sequences</taxon>
        <taxon>metagenomes</taxon>
        <taxon>ecological metagenomes</taxon>
    </lineage>
</organism>
<dbReference type="GO" id="GO:0000272">
    <property type="term" value="P:polysaccharide catabolic process"/>
    <property type="evidence" value="ECO:0007669"/>
    <property type="project" value="InterPro"/>
</dbReference>
<dbReference type="SUPFAM" id="SSF63446">
    <property type="entry name" value="Type I dockerin domain"/>
    <property type="match status" value="1"/>
</dbReference>
<dbReference type="InterPro" id="IPR016134">
    <property type="entry name" value="Dockerin_dom"/>
</dbReference>
<dbReference type="Gene3D" id="1.10.1330.10">
    <property type="entry name" value="Dockerin domain"/>
    <property type="match status" value="1"/>
</dbReference>
<dbReference type="EMBL" id="UINC01129024">
    <property type="protein sequence ID" value="SVD09149.1"/>
    <property type="molecule type" value="Genomic_DNA"/>
</dbReference>
<accession>A0A382SH16</accession>
<feature type="domain" description="Dockerin" evidence="1">
    <location>
        <begin position="77"/>
        <end position="134"/>
    </location>
</feature>
<dbReference type="InterPro" id="IPR002105">
    <property type="entry name" value="Dockerin_1_rpt"/>
</dbReference>
<reference evidence="2" key="1">
    <citation type="submission" date="2018-05" db="EMBL/GenBank/DDBJ databases">
        <authorList>
            <person name="Lanie J.A."/>
            <person name="Ng W.-L."/>
            <person name="Kazmierczak K.M."/>
            <person name="Andrzejewski T.M."/>
            <person name="Davidsen T.M."/>
            <person name="Wayne K.J."/>
            <person name="Tettelin H."/>
            <person name="Glass J.I."/>
            <person name="Rusch D."/>
            <person name="Podicherti R."/>
            <person name="Tsui H.-C.T."/>
            <person name="Winkler M.E."/>
        </authorList>
    </citation>
    <scope>NUCLEOTIDE SEQUENCE</scope>
</reference>
<name>A0A382SH16_9ZZZZ</name>
<sequence>MNQPYTCEQWGNLGDDNFPLIFTDPSPYYFHDLWDGLEGAFNNAIILDHNLVFVGAPIASSSSEIAIIIQSLLNEIPSGSNGDINGDGIANILDIISIVNIILDSSYTTTADINYDNIVNILDIIELVNIILSN</sequence>